<sequence length="116" mass="13744">MDDNLKKCALQNVREVQPGEVAGNQTGIKRTKGHWVLETNVYFKLFQILCHNLLPFQFSLSSYHPKFQDNNFPRMFYGIPFILHFLEEPLFFQITPFSPYQISISFGDRKKRQRNT</sequence>
<organism evidence="1 2">
    <name type="scientific">Rangifer tarandus platyrhynchus</name>
    <name type="common">Svalbard reindeer</name>
    <dbReference type="NCBI Taxonomy" id="3082113"/>
    <lineage>
        <taxon>Eukaryota</taxon>
        <taxon>Metazoa</taxon>
        <taxon>Chordata</taxon>
        <taxon>Craniata</taxon>
        <taxon>Vertebrata</taxon>
        <taxon>Euteleostomi</taxon>
        <taxon>Mammalia</taxon>
        <taxon>Eutheria</taxon>
        <taxon>Laurasiatheria</taxon>
        <taxon>Artiodactyla</taxon>
        <taxon>Ruminantia</taxon>
        <taxon>Pecora</taxon>
        <taxon>Cervidae</taxon>
        <taxon>Odocoileinae</taxon>
        <taxon>Rangifer</taxon>
    </lineage>
</organism>
<dbReference type="EMBL" id="OX459964">
    <property type="protein sequence ID" value="CAI9168656.1"/>
    <property type="molecule type" value="Genomic_DNA"/>
</dbReference>
<evidence type="ECO:0000313" key="1">
    <source>
        <dbReference type="EMBL" id="CAI9168656.1"/>
    </source>
</evidence>
<accession>A0ABN8Z6E8</accession>
<reference evidence="1" key="1">
    <citation type="submission" date="2023-04" db="EMBL/GenBank/DDBJ databases">
        <authorList>
            <consortium name="ELIXIR-Norway"/>
        </authorList>
    </citation>
    <scope>NUCLEOTIDE SEQUENCE [LARGE SCALE GENOMIC DNA]</scope>
</reference>
<evidence type="ECO:0000313" key="2">
    <source>
        <dbReference type="Proteomes" id="UP001176941"/>
    </source>
</evidence>
<dbReference type="Proteomes" id="UP001176941">
    <property type="component" value="Chromosome 28"/>
</dbReference>
<proteinExistence type="predicted"/>
<gene>
    <name evidence="1" type="ORF">MRATA1EN1_LOCUS17618</name>
</gene>
<protein>
    <submittedName>
        <fullName evidence="1">Uncharacterized protein</fullName>
    </submittedName>
</protein>
<keyword evidence="2" id="KW-1185">Reference proteome</keyword>
<name>A0ABN8Z6E8_RANTA</name>